<name>A0A2S7TZ05_9BACT</name>
<dbReference type="EMBL" id="MQWA01000001">
    <property type="protein sequence ID" value="PQJ27354.1"/>
    <property type="molecule type" value="Genomic_DNA"/>
</dbReference>
<keyword evidence="1" id="KW-0472">Membrane</keyword>
<evidence type="ECO:0000256" key="1">
    <source>
        <dbReference type="SAM" id="Phobius"/>
    </source>
</evidence>
<sequence>MKTSLNRHRSGFMLLEALLAFSIFGIAVTSIVIALHRTAELSQAVVHEQWIKQEAQNILKEVLTAARTGNDFARDDSFFIDPTTDARILIEPLEAVDQDDNLLDELYTVTVTIYWDNDGTRSEQVFSTIHYANMFNAATRGGGR</sequence>
<keyword evidence="1" id="KW-1133">Transmembrane helix</keyword>
<evidence type="ECO:0000313" key="3">
    <source>
        <dbReference type="Proteomes" id="UP000239907"/>
    </source>
</evidence>
<dbReference type="AlphaFoldDB" id="A0A2S7TZ05"/>
<reference evidence="2 3" key="1">
    <citation type="submission" date="2016-12" db="EMBL/GenBank/DDBJ databases">
        <title>Study of bacterial adaptation to deep sea.</title>
        <authorList>
            <person name="Song J."/>
            <person name="Yoshizawa S."/>
            <person name="Kogure K."/>
        </authorList>
    </citation>
    <scope>NUCLEOTIDE SEQUENCE [LARGE SCALE GENOMIC DNA]</scope>
    <source>
        <strain evidence="2 3">SAORIC-165</strain>
    </source>
</reference>
<protein>
    <recommendedName>
        <fullName evidence="4">Type II secretion system protein</fullName>
    </recommendedName>
</protein>
<evidence type="ECO:0000313" key="2">
    <source>
        <dbReference type="EMBL" id="PQJ27354.1"/>
    </source>
</evidence>
<gene>
    <name evidence="2" type="ORF">BSZ32_01815</name>
</gene>
<keyword evidence="1" id="KW-0812">Transmembrane</keyword>
<evidence type="ECO:0008006" key="4">
    <source>
        <dbReference type="Google" id="ProtNLM"/>
    </source>
</evidence>
<dbReference type="OrthoDB" id="9885372at2"/>
<comment type="caution">
    <text evidence="2">The sequence shown here is derived from an EMBL/GenBank/DDBJ whole genome shotgun (WGS) entry which is preliminary data.</text>
</comment>
<accession>A0A2S7TZ05</accession>
<feature type="transmembrane region" description="Helical" evidence="1">
    <location>
        <begin position="12"/>
        <end position="35"/>
    </location>
</feature>
<dbReference type="Proteomes" id="UP000239907">
    <property type="component" value="Unassembled WGS sequence"/>
</dbReference>
<keyword evidence="3" id="KW-1185">Reference proteome</keyword>
<dbReference type="RefSeq" id="WP_105041837.1">
    <property type="nucleotide sequence ID" value="NZ_MQWA01000001.1"/>
</dbReference>
<organism evidence="2 3">
    <name type="scientific">Rubritalea profundi</name>
    <dbReference type="NCBI Taxonomy" id="1658618"/>
    <lineage>
        <taxon>Bacteria</taxon>
        <taxon>Pseudomonadati</taxon>
        <taxon>Verrucomicrobiota</taxon>
        <taxon>Verrucomicrobiia</taxon>
        <taxon>Verrucomicrobiales</taxon>
        <taxon>Rubritaleaceae</taxon>
        <taxon>Rubritalea</taxon>
    </lineage>
</organism>
<proteinExistence type="predicted"/>